<reference evidence="1" key="1">
    <citation type="submission" date="2023-05" db="EMBL/GenBank/DDBJ databases">
        <title>Nepenthes gracilis genome sequencing.</title>
        <authorList>
            <person name="Fukushima K."/>
        </authorList>
    </citation>
    <scope>NUCLEOTIDE SEQUENCE</scope>
    <source>
        <strain evidence="1">SING2019-196</strain>
    </source>
</reference>
<gene>
    <name evidence="1" type="ORF">Nepgr_026916</name>
</gene>
<comment type="caution">
    <text evidence="1">The sequence shown here is derived from an EMBL/GenBank/DDBJ whole genome shotgun (WGS) entry which is preliminary data.</text>
</comment>
<dbReference type="Proteomes" id="UP001279734">
    <property type="component" value="Unassembled WGS sequence"/>
</dbReference>
<proteinExistence type="predicted"/>
<dbReference type="AlphaFoldDB" id="A0AAD3T9H2"/>
<dbReference type="EMBL" id="BSYO01000029">
    <property type="protein sequence ID" value="GMH25073.1"/>
    <property type="molecule type" value="Genomic_DNA"/>
</dbReference>
<sequence>MFVGKLISVPSCALRPFSLKSSILKQVVSGLLHLWEPGTFPVVVCNIHLGCTMAWAVWTTHRAFLKIIRPRVDLLQVIRKGFFINDYQISAL</sequence>
<keyword evidence="2" id="KW-1185">Reference proteome</keyword>
<accession>A0AAD3T9H2</accession>
<organism evidence="1 2">
    <name type="scientific">Nepenthes gracilis</name>
    <name type="common">Slender pitcher plant</name>
    <dbReference type="NCBI Taxonomy" id="150966"/>
    <lineage>
        <taxon>Eukaryota</taxon>
        <taxon>Viridiplantae</taxon>
        <taxon>Streptophyta</taxon>
        <taxon>Embryophyta</taxon>
        <taxon>Tracheophyta</taxon>
        <taxon>Spermatophyta</taxon>
        <taxon>Magnoliopsida</taxon>
        <taxon>eudicotyledons</taxon>
        <taxon>Gunneridae</taxon>
        <taxon>Pentapetalae</taxon>
        <taxon>Caryophyllales</taxon>
        <taxon>Nepenthaceae</taxon>
        <taxon>Nepenthes</taxon>
    </lineage>
</organism>
<evidence type="ECO:0000313" key="1">
    <source>
        <dbReference type="EMBL" id="GMH25073.1"/>
    </source>
</evidence>
<name>A0AAD3T9H2_NEPGR</name>
<evidence type="ECO:0000313" key="2">
    <source>
        <dbReference type="Proteomes" id="UP001279734"/>
    </source>
</evidence>
<protein>
    <submittedName>
        <fullName evidence="1">Uncharacterized protein</fullName>
    </submittedName>
</protein>